<dbReference type="OrthoDB" id="270177at2"/>
<dbReference type="InterPro" id="IPR023772">
    <property type="entry name" value="DNA-bd_HTH_TetR-type_CS"/>
</dbReference>
<dbReference type="Pfam" id="PF16925">
    <property type="entry name" value="TetR_C_13"/>
    <property type="match status" value="1"/>
</dbReference>
<dbReference type="SUPFAM" id="SSF46689">
    <property type="entry name" value="Homeodomain-like"/>
    <property type="match status" value="1"/>
</dbReference>
<dbReference type="PROSITE" id="PS01081">
    <property type="entry name" value="HTH_TETR_1"/>
    <property type="match status" value="1"/>
</dbReference>
<dbReference type="RefSeq" id="WP_043347708.1">
    <property type="nucleotide sequence ID" value="NZ_CP010536.1"/>
</dbReference>
<dbReference type="STRING" id="68895.RR42_m2788"/>
<dbReference type="PROSITE" id="PS50977">
    <property type="entry name" value="HTH_TETR_2"/>
    <property type="match status" value="1"/>
</dbReference>
<dbReference type="AlphaFoldDB" id="A0A0C4Y4D0"/>
<protein>
    <submittedName>
        <fullName evidence="7">Transcriptional regulator, TetR family</fullName>
    </submittedName>
</protein>
<dbReference type="PANTHER" id="PTHR47506">
    <property type="entry name" value="TRANSCRIPTIONAL REGULATORY PROTEIN"/>
    <property type="match status" value="1"/>
</dbReference>
<reference evidence="7 8" key="1">
    <citation type="journal article" date="2015" name="Genome Announc.">
        <title>Complete Genome Sequence of Cupriavidus basilensis 4G11, Isolated from the Oak Ridge Field Research Center Site.</title>
        <authorList>
            <person name="Ray J."/>
            <person name="Waters R.J."/>
            <person name="Skerker J.M."/>
            <person name="Kuehl J.V."/>
            <person name="Price M.N."/>
            <person name="Huang J."/>
            <person name="Chakraborty R."/>
            <person name="Arkin A.P."/>
            <person name="Deutschbauer A."/>
        </authorList>
    </citation>
    <scope>NUCLEOTIDE SEQUENCE [LARGE SCALE GENOMIC DNA]</scope>
    <source>
        <strain evidence="7">4G11</strain>
    </source>
</reference>
<feature type="domain" description="HTH tetR-type" evidence="6">
    <location>
        <begin position="6"/>
        <end position="66"/>
    </location>
</feature>
<accession>A0A0C4Y4D0</accession>
<dbReference type="GO" id="GO:0003677">
    <property type="term" value="F:DNA binding"/>
    <property type="evidence" value="ECO:0007669"/>
    <property type="project" value="UniProtKB-UniRule"/>
</dbReference>
<evidence type="ECO:0000256" key="5">
    <source>
        <dbReference type="PROSITE-ProRule" id="PRU00335"/>
    </source>
</evidence>
<dbReference type="Gene3D" id="1.10.357.10">
    <property type="entry name" value="Tetracycline Repressor, domain 2"/>
    <property type="match status" value="1"/>
</dbReference>
<dbReference type="Proteomes" id="UP000031843">
    <property type="component" value="Chromosome main"/>
</dbReference>
<dbReference type="Gene3D" id="1.10.10.60">
    <property type="entry name" value="Homeodomain-like"/>
    <property type="match status" value="1"/>
</dbReference>
<sequence length="204" mass="21834">MARPREFDEKQVLEAAGDAFWANGFEATSTRDLVKCTGLTQPSLYNAFGDKRGLFLRALEHYLDRTLRERIGRLETSQSPAHAIAAFFGEIVERSVADVQRRGCMLVNAAVESTPGDEACRSGIANELAQIQDFFQRCMVAGQASGEIPAAVPAADAAAHLLAVLLGVRVLARVRPERALLTAAVAPVLSLLGLPPLPAGPRTA</sequence>
<keyword evidence="8" id="KW-1185">Reference proteome</keyword>
<name>A0A0C4Y4D0_9BURK</name>
<evidence type="ECO:0000256" key="2">
    <source>
        <dbReference type="ARBA" id="ARBA00023015"/>
    </source>
</evidence>
<dbReference type="PANTHER" id="PTHR47506:SF1">
    <property type="entry name" value="HTH-TYPE TRANSCRIPTIONAL REGULATOR YJDC"/>
    <property type="match status" value="1"/>
</dbReference>
<dbReference type="EMBL" id="CP010536">
    <property type="protein sequence ID" value="AJG20167.1"/>
    <property type="molecule type" value="Genomic_DNA"/>
</dbReference>
<organism evidence="7 8">
    <name type="scientific">Cupriavidus basilensis</name>
    <dbReference type="NCBI Taxonomy" id="68895"/>
    <lineage>
        <taxon>Bacteria</taxon>
        <taxon>Pseudomonadati</taxon>
        <taxon>Pseudomonadota</taxon>
        <taxon>Betaproteobacteria</taxon>
        <taxon>Burkholderiales</taxon>
        <taxon>Burkholderiaceae</taxon>
        <taxon>Cupriavidus</taxon>
    </lineage>
</organism>
<dbReference type="InterPro" id="IPR036271">
    <property type="entry name" value="Tet_transcr_reg_TetR-rel_C_sf"/>
</dbReference>
<dbReference type="KEGG" id="cbw:RR42_m2788"/>
<feature type="DNA-binding region" description="H-T-H motif" evidence="5">
    <location>
        <begin position="29"/>
        <end position="48"/>
    </location>
</feature>
<evidence type="ECO:0000256" key="4">
    <source>
        <dbReference type="ARBA" id="ARBA00023163"/>
    </source>
</evidence>
<keyword evidence="4" id="KW-0804">Transcription</keyword>
<evidence type="ECO:0000256" key="3">
    <source>
        <dbReference type="ARBA" id="ARBA00023125"/>
    </source>
</evidence>
<dbReference type="Pfam" id="PF00440">
    <property type="entry name" value="TetR_N"/>
    <property type="match status" value="1"/>
</dbReference>
<keyword evidence="3 5" id="KW-0238">DNA-binding</keyword>
<gene>
    <name evidence="7" type="ORF">RR42_m2788</name>
</gene>
<proteinExistence type="predicted"/>
<dbReference type="InterPro" id="IPR009057">
    <property type="entry name" value="Homeodomain-like_sf"/>
</dbReference>
<keyword evidence="2" id="KW-0805">Transcription regulation</keyword>
<evidence type="ECO:0000313" key="7">
    <source>
        <dbReference type="EMBL" id="AJG20167.1"/>
    </source>
</evidence>
<dbReference type="InterPro" id="IPR001647">
    <property type="entry name" value="HTH_TetR"/>
</dbReference>
<evidence type="ECO:0000313" key="8">
    <source>
        <dbReference type="Proteomes" id="UP000031843"/>
    </source>
</evidence>
<dbReference type="SUPFAM" id="SSF48498">
    <property type="entry name" value="Tetracyclin repressor-like, C-terminal domain"/>
    <property type="match status" value="1"/>
</dbReference>
<dbReference type="InterPro" id="IPR011075">
    <property type="entry name" value="TetR_C"/>
</dbReference>
<evidence type="ECO:0000256" key="1">
    <source>
        <dbReference type="ARBA" id="ARBA00022491"/>
    </source>
</evidence>
<evidence type="ECO:0000259" key="6">
    <source>
        <dbReference type="PROSITE" id="PS50977"/>
    </source>
</evidence>
<keyword evidence="1" id="KW-0678">Repressor</keyword>